<dbReference type="InterPro" id="IPR045179">
    <property type="entry name" value="YgfZ/GcvT"/>
</dbReference>
<dbReference type="GO" id="GO:0016226">
    <property type="term" value="P:iron-sulfur cluster assembly"/>
    <property type="evidence" value="ECO:0007669"/>
    <property type="project" value="TreeGrafter"/>
</dbReference>
<comment type="similarity">
    <text evidence="6">Belongs to the GcvT family. CAF17/IBA57 subfamily.</text>
</comment>
<keyword evidence="10" id="KW-1185">Reference proteome</keyword>
<dbReference type="PANTHER" id="PTHR22602:SF0">
    <property type="entry name" value="TRANSFERASE CAF17, MITOCHONDRIAL-RELATED"/>
    <property type="match status" value="1"/>
</dbReference>
<reference evidence="9" key="2">
    <citation type="submission" date="2025-09" db="UniProtKB">
        <authorList>
            <consortium name="Ensembl"/>
        </authorList>
    </citation>
    <scope>IDENTIFICATION</scope>
</reference>
<dbReference type="Pfam" id="PF25455">
    <property type="entry name" value="Beta-barrel_CAF17_C"/>
    <property type="match status" value="1"/>
</dbReference>
<evidence type="ECO:0000256" key="6">
    <source>
        <dbReference type="ARBA" id="ARBA00093447"/>
    </source>
</evidence>
<dbReference type="InterPro" id="IPR017703">
    <property type="entry name" value="YgfZ/GCV_T_CS"/>
</dbReference>
<dbReference type="Proteomes" id="UP000694565">
    <property type="component" value="Unplaced"/>
</dbReference>
<dbReference type="Ensembl" id="ENSCLMT00005003217.1">
    <property type="protein sequence ID" value="ENSCLMP00005002894.1"/>
    <property type="gene ID" value="ENSCLMG00005001701.1"/>
</dbReference>
<sequence>MFPLCKHVIKCNCTAKSEVTHSSLQVTYVTHAHRRLLYFGAMHCGVSKWPPLSPVLCSRPLLLTGAAAIKLPHARDMTVLCLARGAFTSACRYSRVPFLSAVSAPAGVPVRRYIRDTDRGDGPARFVCYRLPHRTLLAIQGPDTSPFLQGIVTNDVGLLEEEEEEQQPGLTAMYSHMLNVQGRTLYDVMLYSLKEADDGRRVFLECDSTMEDSVLRHLKMYKLRRKVAVSPCPELSVWAVLCKQKNAGAEAGTPELSSPGKALVWHADPRTRDMGWRLVLDGRVDPSDVVASCQKGDTGEYHRHRYTIGLPEGVRDLPPGLALPLESNLVYMQGISFSKGCYIGQELTARTHHTGVVRKRLMPVRLSAPVRDLEEGAALQTQSGKPAGKHRAGVGELGLGLIRLAHAKETLTLKTSDDAAVSLEASVPDWWPKDANVD</sequence>
<keyword evidence="2" id="KW-0809">Transit peptide</keyword>
<organism evidence="9 10">
    <name type="scientific">Cyclopterus lumpus</name>
    <name type="common">Lumpsucker</name>
    <dbReference type="NCBI Taxonomy" id="8103"/>
    <lineage>
        <taxon>Eukaryota</taxon>
        <taxon>Metazoa</taxon>
        <taxon>Chordata</taxon>
        <taxon>Craniata</taxon>
        <taxon>Vertebrata</taxon>
        <taxon>Euteleostomi</taxon>
        <taxon>Actinopterygii</taxon>
        <taxon>Neopterygii</taxon>
        <taxon>Teleostei</taxon>
        <taxon>Neoteleostei</taxon>
        <taxon>Acanthomorphata</taxon>
        <taxon>Eupercaria</taxon>
        <taxon>Perciformes</taxon>
        <taxon>Cottioidei</taxon>
        <taxon>Cottales</taxon>
        <taxon>Cyclopteridae</taxon>
        <taxon>Cyclopterus</taxon>
    </lineage>
</organism>
<dbReference type="InterPro" id="IPR057460">
    <property type="entry name" value="CAF17_C"/>
</dbReference>
<evidence type="ECO:0000313" key="10">
    <source>
        <dbReference type="Proteomes" id="UP000694565"/>
    </source>
</evidence>
<name>A0A8C2WDN3_CYCLU</name>
<dbReference type="GO" id="GO:0005759">
    <property type="term" value="C:mitochondrial matrix"/>
    <property type="evidence" value="ECO:0007669"/>
    <property type="project" value="TreeGrafter"/>
</dbReference>
<keyword evidence="4" id="KW-0350">Heme biosynthesis</keyword>
<dbReference type="FunFam" id="3.30.1360.120:FF:000015">
    <property type="entry name" value="IBA57, iron-sulfur cluster assembly"/>
    <property type="match status" value="1"/>
</dbReference>
<dbReference type="InterPro" id="IPR027266">
    <property type="entry name" value="TrmE/GcvT-like"/>
</dbReference>
<evidence type="ECO:0000256" key="7">
    <source>
        <dbReference type="ARBA" id="ARBA00093625"/>
    </source>
</evidence>
<evidence type="ECO:0000256" key="5">
    <source>
        <dbReference type="ARBA" id="ARBA00075513"/>
    </source>
</evidence>
<evidence type="ECO:0000313" key="9">
    <source>
        <dbReference type="Ensembl" id="ENSCLMP00005002894.1"/>
    </source>
</evidence>
<dbReference type="PANTHER" id="PTHR22602">
    <property type="entry name" value="TRANSFERASE CAF17, MITOCHONDRIAL-RELATED"/>
    <property type="match status" value="1"/>
</dbReference>
<keyword evidence="3" id="KW-0496">Mitochondrion</keyword>
<evidence type="ECO:0000256" key="3">
    <source>
        <dbReference type="ARBA" id="ARBA00023128"/>
    </source>
</evidence>
<evidence type="ECO:0000256" key="2">
    <source>
        <dbReference type="ARBA" id="ARBA00022946"/>
    </source>
</evidence>
<reference evidence="9" key="1">
    <citation type="submission" date="2025-08" db="UniProtKB">
        <authorList>
            <consortium name="Ensembl"/>
        </authorList>
    </citation>
    <scope>IDENTIFICATION</scope>
</reference>
<dbReference type="GeneTree" id="ENSGT00390000006465"/>
<accession>A0A8C2WDN3</accession>
<dbReference type="SUPFAM" id="SSF103025">
    <property type="entry name" value="Folate-binding domain"/>
    <property type="match status" value="1"/>
</dbReference>
<protein>
    <recommendedName>
        <fullName evidence="7">Iron-sulfur cluster assembly factor IBA57, mitochondrial</fullName>
    </recommendedName>
    <alternativeName>
        <fullName evidence="5">Iron-sulfur cluster assembly factor homolog</fullName>
    </alternativeName>
</protein>
<evidence type="ECO:0000259" key="8">
    <source>
        <dbReference type="Pfam" id="PF25455"/>
    </source>
</evidence>
<dbReference type="GO" id="GO:0006783">
    <property type="term" value="P:heme biosynthetic process"/>
    <property type="evidence" value="ECO:0007669"/>
    <property type="project" value="UniProtKB-KW"/>
</dbReference>
<dbReference type="Gene3D" id="3.30.1360.120">
    <property type="entry name" value="Probable tRNA modification gtpase trme, domain 1"/>
    <property type="match status" value="1"/>
</dbReference>
<evidence type="ECO:0000256" key="4">
    <source>
        <dbReference type="ARBA" id="ARBA00023133"/>
    </source>
</evidence>
<dbReference type="AlphaFoldDB" id="A0A8C2WDN3"/>
<comment type="subcellular location">
    <subcellularLocation>
        <location evidence="1">Mitochondrion</location>
    </subcellularLocation>
</comment>
<evidence type="ECO:0000256" key="1">
    <source>
        <dbReference type="ARBA" id="ARBA00004173"/>
    </source>
</evidence>
<dbReference type="NCBIfam" id="TIGR03317">
    <property type="entry name" value="ygfZ_signature"/>
    <property type="match status" value="1"/>
</dbReference>
<feature type="domain" description="CAF17 C-terminal" evidence="8">
    <location>
        <begin position="358"/>
        <end position="433"/>
    </location>
</feature>
<proteinExistence type="inferred from homology"/>